<evidence type="ECO:0000313" key="2">
    <source>
        <dbReference type="Proteomes" id="UP000196230"/>
    </source>
</evidence>
<gene>
    <name evidence="1" type="ORF">FM125_05415</name>
</gene>
<dbReference type="Proteomes" id="UP000196230">
    <property type="component" value="Unassembled WGS sequence"/>
</dbReference>
<evidence type="ECO:0000313" key="1">
    <source>
        <dbReference type="EMBL" id="SJN24917.1"/>
    </source>
</evidence>
<dbReference type="AlphaFoldDB" id="A0A1R4IYH7"/>
<sequence length="430" mass="44637">MGISVALYSHDSVGLGHARRNRALAWALANSLPKLTGEEVTGMLIAGHPDAPQDSLPEGWDWLLLPGFSRTAGGYAARNIGMSVQDLADMRSGVIASALDAFAPDLFIADRHAFGVDSELKPALSQLRQNHGTATVLGLRDVLDTPAAVRGEWETIGGAAEVAAHYDALWVYGDRAVYDPTATGEIPADLAELTRFTGLLSRGRPEDEGAPLQTPYILTSVGGGSDGVDVLLAAAGAEVPAGHRHIIVTGPQMPAADVARVREAAAANPCSAPVTGAEGVARPGIEVRRAVGNLPALLTHAAATVCMGGYNSTAEVLATDTPALVVPRASRRAEQPRRAAALAAADAVDTVPMADVCPAVVGHWLTDAVTRRVNRAHLDLDGLAHIGPLAADVVRSCRTRHRAARTVLSGEAAALPTRSIDSSLEAQNAC</sequence>
<reference evidence="1 2" key="1">
    <citation type="submission" date="2017-02" db="EMBL/GenBank/DDBJ databases">
        <authorList>
            <person name="Peterson S.W."/>
        </authorList>
    </citation>
    <scope>NUCLEOTIDE SEQUENCE [LARGE SCALE GENOMIC DNA]</scope>
    <source>
        <strain evidence="1 2">2B3F</strain>
    </source>
</reference>
<accession>A0A1R4IYH7</accession>
<dbReference type="EMBL" id="FUKP01000035">
    <property type="protein sequence ID" value="SJN24917.1"/>
    <property type="molecule type" value="Genomic_DNA"/>
</dbReference>
<dbReference type="RefSeq" id="WP_180525368.1">
    <property type="nucleotide sequence ID" value="NZ_FUKP01000035.1"/>
</dbReference>
<name>A0A1R4IYH7_9MICC</name>
<proteinExistence type="predicted"/>
<dbReference type="SUPFAM" id="SSF53756">
    <property type="entry name" value="UDP-Glycosyltransferase/glycogen phosphorylase"/>
    <property type="match status" value="1"/>
</dbReference>
<protein>
    <submittedName>
        <fullName evidence="1">Mlr3248 protein</fullName>
    </submittedName>
</protein>
<dbReference type="Gene3D" id="3.40.50.2000">
    <property type="entry name" value="Glycogen Phosphorylase B"/>
    <property type="match status" value="1"/>
</dbReference>
<organism evidence="1 2">
    <name type="scientific">Micrococcus lylae</name>
    <dbReference type="NCBI Taxonomy" id="1273"/>
    <lineage>
        <taxon>Bacteria</taxon>
        <taxon>Bacillati</taxon>
        <taxon>Actinomycetota</taxon>
        <taxon>Actinomycetes</taxon>
        <taxon>Micrococcales</taxon>
        <taxon>Micrococcaceae</taxon>
        <taxon>Micrococcus</taxon>
    </lineage>
</organism>